<dbReference type="Proteomes" id="UP000507470">
    <property type="component" value="Unassembled WGS sequence"/>
</dbReference>
<evidence type="ECO:0000313" key="1">
    <source>
        <dbReference type="EMBL" id="CAC5368663.1"/>
    </source>
</evidence>
<protein>
    <recommendedName>
        <fullName evidence="3">Endonuclease/exonuclease/phosphatase domain-containing protein</fullName>
    </recommendedName>
</protein>
<accession>A0A6J8AKY0</accession>
<dbReference type="Gene3D" id="3.60.10.10">
    <property type="entry name" value="Endonuclease/exonuclease/phosphatase"/>
    <property type="match status" value="1"/>
</dbReference>
<reference evidence="1 2" key="1">
    <citation type="submission" date="2020-06" db="EMBL/GenBank/DDBJ databases">
        <authorList>
            <person name="Li R."/>
            <person name="Bekaert M."/>
        </authorList>
    </citation>
    <scope>NUCLEOTIDE SEQUENCE [LARGE SCALE GENOMIC DNA]</scope>
    <source>
        <strain evidence="2">wild</strain>
    </source>
</reference>
<proteinExistence type="predicted"/>
<keyword evidence="2" id="KW-1185">Reference proteome</keyword>
<dbReference type="EMBL" id="CACVKT020001498">
    <property type="protein sequence ID" value="CAC5368663.1"/>
    <property type="molecule type" value="Genomic_DNA"/>
</dbReference>
<dbReference type="OrthoDB" id="7700509at2759"/>
<sequence length="191" mass="21794">MRPLAKKVKSNENLLKIGMWNIEGLTSEKANDPHFQNIVSKLSIASFVETWIGNESIQDISIPNFDLVHTSSRKKHKKARRYSGGINIFAKGSISKGVKSLTNSRPDILWIKLDHMFFRTSRDVFVAVVYISPEYSSHNNNDIESIYSILLSEVEKYSSKGDIIIQGDFNAYTNTQLDFIEFDNLIMLLNM</sequence>
<dbReference type="InterPro" id="IPR036691">
    <property type="entry name" value="Endo/exonu/phosph_ase_sf"/>
</dbReference>
<dbReference type="SUPFAM" id="SSF56219">
    <property type="entry name" value="DNase I-like"/>
    <property type="match status" value="1"/>
</dbReference>
<gene>
    <name evidence="1" type="ORF">MCOR_8143</name>
</gene>
<dbReference type="AlphaFoldDB" id="A0A6J8AKY0"/>
<name>A0A6J8AKY0_MYTCO</name>
<evidence type="ECO:0000313" key="2">
    <source>
        <dbReference type="Proteomes" id="UP000507470"/>
    </source>
</evidence>
<evidence type="ECO:0008006" key="3">
    <source>
        <dbReference type="Google" id="ProtNLM"/>
    </source>
</evidence>
<organism evidence="1 2">
    <name type="scientific">Mytilus coruscus</name>
    <name type="common">Sea mussel</name>
    <dbReference type="NCBI Taxonomy" id="42192"/>
    <lineage>
        <taxon>Eukaryota</taxon>
        <taxon>Metazoa</taxon>
        <taxon>Spiralia</taxon>
        <taxon>Lophotrochozoa</taxon>
        <taxon>Mollusca</taxon>
        <taxon>Bivalvia</taxon>
        <taxon>Autobranchia</taxon>
        <taxon>Pteriomorphia</taxon>
        <taxon>Mytilida</taxon>
        <taxon>Mytiloidea</taxon>
        <taxon>Mytilidae</taxon>
        <taxon>Mytilinae</taxon>
        <taxon>Mytilus</taxon>
    </lineage>
</organism>